<reference evidence="8 9" key="1">
    <citation type="submission" date="2019-04" db="EMBL/GenBank/DDBJ databases">
        <title>Salinimonas iocasae sp. nov., a halophilic bacterium isolated from the outer tube casing of tubeworms in Okinawa Trough.</title>
        <authorList>
            <person name="Zhang H."/>
            <person name="Wang H."/>
            <person name="Li C."/>
        </authorList>
    </citation>
    <scope>NUCLEOTIDE SEQUENCE [LARGE SCALE GENOMIC DNA]</scope>
    <source>
        <strain evidence="8 9">KX18D6</strain>
    </source>
</reference>
<evidence type="ECO:0000256" key="5">
    <source>
        <dbReference type="ARBA" id="ARBA00022989"/>
    </source>
</evidence>
<dbReference type="InterPro" id="IPR002751">
    <property type="entry name" value="CbiM/NikMN"/>
</dbReference>
<dbReference type="Proteomes" id="UP000304912">
    <property type="component" value="Chromosome"/>
</dbReference>
<feature type="transmembrane region" description="Helical" evidence="7">
    <location>
        <begin position="31"/>
        <end position="51"/>
    </location>
</feature>
<proteinExistence type="predicted"/>
<evidence type="ECO:0000313" key="9">
    <source>
        <dbReference type="Proteomes" id="UP000304912"/>
    </source>
</evidence>
<keyword evidence="4 7" id="KW-0812">Transmembrane</keyword>
<dbReference type="AlphaFoldDB" id="A0A5B7YDM5"/>
<keyword evidence="3" id="KW-1003">Cell membrane</keyword>
<evidence type="ECO:0000256" key="1">
    <source>
        <dbReference type="ARBA" id="ARBA00004651"/>
    </source>
</evidence>
<protein>
    <recommendedName>
        <fullName evidence="10">Molecular chaperone DnaJ</fullName>
    </recommendedName>
</protein>
<dbReference type="KEGG" id="salk:FBQ74_10165"/>
<comment type="subcellular location">
    <subcellularLocation>
        <location evidence="1">Cell membrane</location>
        <topology evidence="1">Multi-pass membrane protein</topology>
    </subcellularLocation>
</comment>
<evidence type="ECO:0000256" key="2">
    <source>
        <dbReference type="ARBA" id="ARBA00022448"/>
    </source>
</evidence>
<dbReference type="EMBL" id="CP039852">
    <property type="protein sequence ID" value="QCZ93827.1"/>
    <property type="molecule type" value="Genomic_DNA"/>
</dbReference>
<keyword evidence="9" id="KW-1185">Reference proteome</keyword>
<dbReference type="OrthoDB" id="5297929at2"/>
<evidence type="ECO:0000256" key="6">
    <source>
        <dbReference type="ARBA" id="ARBA00023136"/>
    </source>
</evidence>
<feature type="transmembrane region" description="Helical" evidence="7">
    <location>
        <begin position="131"/>
        <end position="159"/>
    </location>
</feature>
<evidence type="ECO:0000256" key="4">
    <source>
        <dbReference type="ARBA" id="ARBA00022692"/>
    </source>
</evidence>
<evidence type="ECO:0000256" key="3">
    <source>
        <dbReference type="ARBA" id="ARBA00022475"/>
    </source>
</evidence>
<evidence type="ECO:0008006" key="10">
    <source>
        <dbReference type="Google" id="ProtNLM"/>
    </source>
</evidence>
<keyword evidence="5 7" id="KW-1133">Transmembrane helix</keyword>
<feature type="transmembrane region" description="Helical" evidence="7">
    <location>
        <begin position="171"/>
        <end position="197"/>
    </location>
</feature>
<keyword evidence="6 7" id="KW-0472">Membrane</keyword>
<name>A0A5B7YDM5_9ALTE</name>
<dbReference type="Gene3D" id="1.10.1760.20">
    <property type="match status" value="1"/>
</dbReference>
<feature type="transmembrane region" description="Helical" evidence="7">
    <location>
        <begin position="100"/>
        <end position="119"/>
    </location>
</feature>
<accession>A0A5B7YDM5</accession>
<dbReference type="RefSeq" id="WP_139756570.1">
    <property type="nucleotide sequence ID" value="NZ_CP039852.1"/>
</dbReference>
<dbReference type="Pfam" id="PF01891">
    <property type="entry name" value="CbiM"/>
    <property type="match status" value="1"/>
</dbReference>
<evidence type="ECO:0000313" key="8">
    <source>
        <dbReference type="EMBL" id="QCZ93827.1"/>
    </source>
</evidence>
<gene>
    <name evidence="8" type="ORF">FBQ74_10165</name>
</gene>
<keyword evidence="2" id="KW-0813">Transport</keyword>
<sequence length="214" mass="23551">MTALQTAALIIFVLSVSYIYSKADIKGAFAASGTRLAIVNATALLLLFWLFRLHTSLGPDIHFLLTTALTLTLGFRIATICATFCLIITCIAGSVSWSMLGVQGIATILIPVGLTYTVYALSFHKIPRNFLVYIFLCAFLPAALALGAAMLTLAGYYVLDGIYDSYAIIDNYVMIIPLMLFPEALLNGTAITLLVVYKPEWVYTFHDKFYFDDQ</sequence>
<feature type="transmembrane region" description="Helical" evidence="7">
    <location>
        <begin position="63"/>
        <end position="94"/>
    </location>
</feature>
<evidence type="ECO:0000256" key="7">
    <source>
        <dbReference type="SAM" id="Phobius"/>
    </source>
</evidence>
<organism evidence="8 9">
    <name type="scientific">Salinimonas iocasae</name>
    <dbReference type="NCBI Taxonomy" id="2572577"/>
    <lineage>
        <taxon>Bacteria</taxon>
        <taxon>Pseudomonadati</taxon>
        <taxon>Pseudomonadota</taxon>
        <taxon>Gammaproteobacteria</taxon>
        <taxon>Alteromonadales</taxon>
        <taxon>Alteromonadaceae</taxon>
        <taxon>Alteromonas/Salinimonas group</taxon>
        <taxon>Salinimonas</taxon>
    </lineage>
</organism>
<dbReference type="GO" id="GO:0005886">
    <property type="term" value="C:plasma membrane"/>
    <property type="evidence" value="ECO:0007669"/>
    <property type="project" value="UniProtKB-SubCell"/>
</dbReference>
<dbReference type="GO" id="GO:0000041">
    <property type="term" value="P:transition metal ion transport"/>
    <property type="evidence" value="ECO:0007669"/>
    <property type="project" value="InterPro"/>
</dbReference>